<dbReference type="GO" id="GO:0008725">
    <property type="term" value="F:DNA-3-methyladenine glycosylase activity"/>
    <property type="evidence" value="ECO:0007669"/>
    <property type="project" value="InterPro"/>
</dbReference>
<evidence type="ECO:0000256" key="2">
    <source>
        <dbReference type="SAM" id="MobiDB-lite"/>
    </source>
</evidence>
<evidence type="ECO:0000313" key="3">
    <source>
        <dbReference type="EMBL" id="KAF5943261.1"/>
    </source>
</evidence>
<feature type="region of interest" description="Disordered" evidence="2">
    <location>
        <begin position="66"/>
        <end position="94"/>
    </location>
</feature>
<dbReference type="SUPFAM" id="SSF48150">
    <property type="entry name" value="DNA-glycosylase"/>
    <property type="match status" value="1"/>
</dbReference>
<evidence type="ECO:0000313" key="4">
    <source>
        <dbReference type="Proteomes" id="UP000593564"/>
    </source>
</evidence>
<dbReference type="PANTHER" id="PTHR31116:SF25">
    <property type="entry name" value="DNA GLYCOSYLASE SUPERFAMILY PROTEIN"/>
    <property type="match status" value="1"/>
</dbReference>
<accession>A0A7J7GTM5</accession>
<protein>
    <submittedName>
        <fullName evidence="3">Uncharacterized protein</fullName>
    </submittedName>
</protein>
<reference evidence="4" key="1">
    <citation type="journal article" date="2020" name="Nat. Commun.">
        <title>Genome assembly of wild tea tree DASZ reveals pedigree and selection history of tea varieties.</title>
        <authorList>
            <person name="Zhang W."/>
            <person name="Zhang Y."/>
            <person name="Qiu H."/>
            <person name="Guo Y."/>
            <person name="Wan H."/>
            <person name="Zhang X."/>
            <person name="Scossa F."/>
            <person name="Alseekh S."/>
            <person name="Zhang Q."/>
            <person name="Wang P."/>
            <person name="Xu L."/>
            <person name="Schmidt M.H."/>
            <person name="Jia X."/>
            <person name="Li D."/>
            <person name="Zhu A."/>
            <person name="Guo F."/>
            <person name="Chen W."/>
            <person name="Ni D."/>
            <person name="Usadel B."/>
            <person name="Fernie A.R."/>
            <person name="Wen W."/>
        </authorList>
    </citation>
    <scope>NUCLEOTIDE SEQUENCE [LARGE SCALE GENOMIC DNA]</scope>
    <source>
        <strain evidence="4">cv. G240</strain>
    </source>
</reference>
<reference evidence="3 4" key="2">
    <citation type="submission" date="2020-07" db="EMBL/GenBank/DDBJ databases">
        <title>Genome assembly of wild tea tree DASZ reveals pedigree and selection history of tea varieties.</title>
        <authorList>
            <person name="Zhang W."/>
        </authorList>
    </citation>
    <scope>NUCLEOTIDE SEQUENCE [LARGE SCALE GENOMIC DNA]</scope>
    <source>
        <strain evidence="4">cv. G240</strain>
        <tissue evidence="3">Leaf</tissue>
    </source>
</reference>
<keyword evidence="4" id="KW-1185">Reference proteome</keyword>
<organism evidence="3 4">
    <name type="scientific">Camellia sinensis</name>
    <name type="common">Tea plant</name>
    <name type="synonym">Thea sinensis</name>
    <dbReference type="NCBI Taxonomy" id="4442"/>
    <lineage>
        <taxon>Eukaryota</taxon>
        <taxon>Viridiplantae</taxon>
        <taxon>Streptophyta</taxon>
        <taxon>Embryophyta</taxon>
        <taxon>Tracheophyta</taxon>
        <taxon>Spermatophyta</taxon>
        <taxon>Magnoliopsida</taxon>
        <taxon>eudicotyledons</taxon>
        <taxon>Gunneridae</taxon>
        <taxon>Pentapetalae</taxon>
        <taxon>asterids</taxon>
        <taxon>Ericales</taxon>
        <taxon>Theaceae</taxon>
        <taxon>Camellia</taxon>
    </lineage>
</organism>
<keyword evidence="1" id="KW-0479">Metal-binding</keyword>
<name>A0A7J7GTM5_CAMSI</name>
<evidence type="ECO:0000256" key="1">
    <source>
        <dbReference type="PIRSR" id="PIRSR605019-1"/>
    </source>
</evidence>
<dbReference type="Proteomes" id="UP000593564">
    <property type="component" value="Unassembled WGS sequence"/>
</dbReference>
<sequence>MSVATELRSPAKSHSETRAILGPTGNRVRVSEEAKRKKEVLKRPQKPSRLVSEATRSIVLNNSSLDSTSSLESSSGGSSVKMVSSKRRVKPNGSNSVKVVPDGVDLVSLSLLVSVYSSVFDLFDMFLNFNVIISIIHLPLCPSHFQTHFILLSMMKNGGLPVLDDRRLFELLVLSQALAEFTWPAILNRRDIFRKLFDNFDPSSVAKFTEKKLLSLRSNGSTLLSEPKLRAIVDNANQTLKIQQEFGSFSNYCWSFVNHKPIRNGFRYARQVPVKTPKAELISKDLMQRGFRCVGPSVVYSFMQVAGLTNDHLVTCFRYRECNNDVKKDLKPKNEDTEVPANTLENKCSAH</sequence>
<feature type="compositionally biased region" description="Basic residues" evidence="2">
    <location>
        <begin position="37"/>
        <end position="46"/>
    </location>
</feature>
<keyword evidence="1" id="KW-0862">Zinc</keyword>
<gene>
    <name evidence="3" type="ORF">HYC85_020903</name>
</gene>
<proteinExistence type="predicted"/>
<comment type="caution">
    <text evidence="3">The sequence shown here is derived from an EMBL/GenBank/DDBJ whole genome shotgun (WGS) entry which is preliminary data.</text>
</comment>
<dbReference type="EMBL" id="JACBKZ010000009">
    <property type="protein sequence ID" value="KAF5943261.1"/>
    <property type="molecule type" value="Genomic_DNA"/>
</dbReference>
<dbReference type="GO" id="GO:0006284">
    <property type="term" value="P:base-excision repair"/>
    <property type="evidence" value="ECO:0007669"/>
    <property type="project" value="InterPro"/>
</dbReference>
<feature type="binding site" evidence="1">
    <location>
        <position position="316"/>
    </location>
    <ligand>
        <name>Zn(2+)</name>
        <dbReference type="ChEBI" id="CHEBI:29105"/>
    </ligand>
</feature>
<dbReference type="PANTHER" id="PTHR31116">
    <property type="entry name" value="OS04G0501200 PROTEIN"/>
    <property type="match status" value="1"/>
</dbReference>
<feature type="region of interest" description="Disordered" evidence="2">
    <location>
        <begin position="1"/>
        <end position="53"/>
    </location>
</feature>
<dbReference type="AlphaFoldDB" id="A0A7J7GTM5"/>
<feature type="compositionally biased region" description="Low complexity" evidence="2">
    <location>
        <begin position="66"/>
        <end position="83"/>
    </location>
</feature>
<dbReference type="GO" id="GO:0046872">
    <property type="term" value="F:metal ion binding"/>
    <property type="evidence" value="ECO:0007669"/>
    <property type="project" value="UniProtKB-KW"/>
</dbReference>
<feature type="region of interest" description="Disordered" evidence="2">
    <location>
        <begin position="329"/>
        <end position="351"/>
    </location>
</feature>
<dbReference type="InterPro" id="IPR005019">
    <property type="entry name" value="Adenine_glyco"/>
</dbReference>
<feature type="binding site" evidence="1">
    <location>
        <position position="312"/>
    </location>
    <ligand>
        <name>Zn(2+)</name>
        <dbReference type="ChEBI" id="CHEBI:29105"/>
    </ligand>
</feature>
<dbReference type="Gene3D" id="1.10.340.30">
    <property type="entry name" value="Hypothetical protein, domain 2"/>
    <property type="match status" value="1"/>
</dbReference>
<dbReference type="InterPro" id="IPR011257">
    <property type="entry name" value="DNA_glycosylase"/>
</dbReference>
<dbReference type="Pfam" id="PF03352">
    <property type="entry name" value="Adenine_glyco"/>
    <property type="match status" value="1"/>
</dbReference>